<dbReference type="Pfam" id="PF11181">
    <property type="entry name" value="YflT"/>
    <property type="match status" value="1"/>
</dbReference>
<evidence type="ECO:0000256" key="1">
    <source>
        <dbReference type="SAM" id="MobiDB-lite"/>
    </source>
</evidence>
<evidence type="ECO:0000313" key="5">
    <source>
        <dbReference type="Proteomes" id="UP001500274"/>
    </source>
</evidence>
<feature type="transmembrane region" description="Helical" evidence="2">
    <location>
        <begin position="71"/>
        <end position="91"/>
    </location>
</feature>
<feature type="compositionally biased region" description="Pro residues" evidence="1">
    <location>
        <begin position="183"/>
        <end position="192"/>
    </location>
</feature>
<evidence type="ECO:0000256" key="2">
    <source>
        <dbReference type="SAM" id="Phobius"/>
    </source>
</evidence>
<keyword evidence="2" id="KW-0812">Transmembrane</keyword>
<feature type="region of interest" description="Disordered" evidence="1">
    <location>
        <begin position="157"/>
        <end position="208"/>
    </location>
</feature>
<proteinExistence type="predicted"/>
<feature type="compositionally biased region" description="Low complexity" evidence="1">
    <location>
        <begin position="157"/>
        <end position="174"/>
    </location>
</feature>
<keyword evidence="5" id="KW-1185">Reference proteome</keyword>
<dbReference type="EMBL" id="BAAARI010000017">
    <property type="protein sequence ID" value="GAA2586655.1"/>
    <property type="molecule type" value="Genomic_DNA"/>
</dbReference>
<comment type="caution">
    <text evidence="4">The sequence shown here is derived from an EMBL/GenBank/DDBJ whole genome shotgun (WGS) entry which is preliminary data.</text>
</comment>
<evidence type="ECO:0000259" key="3">
    <source>
        <dbReference type="Pfam" id="PF11181"/>
    </source>
</evidence>
<gene>
    <name evidence="4" type="ORF">GCM10009862_27150</name>
</gene>
<feature type="transmembrane region" description="Helical" evidence="2">
    <location>
        <begin position="97"/>
        <end position="120"/>
    </location>
</feature>
<protein>
    <recommendedName>
        <fullName evidence="3">General stress protein 17M-like domain-containing protein</fullName>
    </recommendedName>
</protein>
<dbReference type="Proteomes" id="UP001500274">
    <property type="component" value="Unassembled WGS sequence"/>
</dbReference>
<sequence>MSNQGAPFSQGSAETGETVASFTQYEGAQKAVSALIAAEVPAKEIAIVGAGLRSIERITGRLGYATAARSGAINGLMLGVLFSFIFVLGAPTVQIQAFVGVLLVGIAIGMLLNILMFSIVRRRRDYASVMQVVADHYEVKVAPTSVHRARAALGTAPTVARPASAAPRSDAPPRYGERITPGTPSPQTPPVEGPATPGSQPGQDDARA</sequence>
<reference evidence="5" key="1">
    <citation type="journal article" date="2019" name="Int. J. Syst. Evol. Microbiol.">
        <title>The Global Catalogue of Microorganisms (GCM) 10K type strain sequencing project: providing services to taxonomists for standard genome sequencing and annotation.</title>
        <authorList>
            <consortium name="The Broad Institute Genomics Platform"/>
            <consortium name="The Broad Institute Genome Sequencing Center for Infectious Disease"/>
            <person name="Wu L."/>
            <person name="Ma J."/>
        </authorList>
    </citation>
    <scope>NUCLEOTIDE SEQUENCE [LARGE SCALE GENOMIC DNA]</scope>
    <source>
        <strain evidence="5">JCM 16365</strain>
    </source>
</reference>
<keyword evidence="2" id="KW-0472">Membrane</keyword>
<name>A0ABP6BTN6_9MICO</name>
<organism evidence="4 5">
    <name type="scientific">Microbacterium binotii</name>
    <dbReference type="NCBI Taxonomy" id="462710"/>
    <lineage>
        <taxon>Bacteria</taxon>
        <taxon>Bacillati</taxon>
        <taxon>Actinomycetota</taxon>
        <taxon>Actinomycetes</taxon>
        <taxon>Micrococcales</taxon>
        <taxon>Microbacteriaceae</taxon>
        <taxon>Microbacterium</taxon>
    </lineage>
</organism>
<dbReference type="RefSeq" id="WP_344230357.1">
    <property type="nucleotide sequence ID" value="NZ_BAAARI010000017.1"/>
</dbReference>
<feature type="domain" description="General stress protein 17M-like" evidence="3">
    <location>
        <begin position="18"/>
        <end position="105"/>
    </location>
</feature>
<accession>A0ABP6BTN6</accession>
<evidence type="ECO:0000313" key="4">
    <source>
        <dbReference type="EMBL" id="GAA2586655.1"/>
    </source>
</evidence>
<dbReference type="InterPro" id="IPR025889">
    <property type="entry name" value="GSP17M-like_dom"/>
</dbReference>
<keyword evidence="2" id="KW-1133">Transmembrane helix</keyword>